<evidence type="ECO:0000256" key="2">
    <source>
        <dbReference type="ARBA" id="ARBA00022448"/>
    </source>
</evidence>
<evidence type="ECO:0000256" key="3">
    <source>
        <dbReference type="ARBA" id="ARBA00022729"/>
    </source>
</evidence>
<dbReference type="PANTHER" id="PTHR30290:SF9">
    <property type="entry name" value="OLIGOPEPTIDE-BINDING PROTEIN APPA"/>
    <property type="match status" value="1"/>
</dbReference>
<dbReference type="EMBL" id="CP061839">
    <property type="protein sequence ID" value="QOW61855.1"/>
    <property type="molecule type" value="Genomic_DNA"/>
</dbReference>
<dbReference type="Gene3D" id="3.10.105.10">
    <property type="entry name" value="Dipeptide-binding Protein, Domain 3"/>
    <property type="match status" value="1"/>
</dbReference>
<comment type="similarity">
    <text evidence="1">Belongs to the bacterial solute-binding protein 5 family.</text>
</comment>
<feature type="domain" description="Solute-binding protein family 5" evidence="5">
    <location>
        <begin position="73"/>
        <end position="423"/>
    </location>
</feature>
<keyword evidence="2" id="KW-0813">Transport</keyword>
<evidence type="ECO:0000313" key="6">
    <source>
        <dbReference type="EMBL" id="QOW61855.1"/>
    </source>
</evidence>
<name>A0A7S6WRA3_9SPIR</name>
<evidence type="ECO:0000256" key="4">
    <source>
        <dbReference type="SAM" id="SignalP"/>
    </source>
</evidence>
<keyword evidence="3 4" id="KW-0732">Signal</keyword>
<evidence type="ECO:0000259" key="5">
    <source>
        <dbReference type="Pfam" id="PF00496"/>
    </source>
</evidence>
<protein>
    <submittedName>
        <fullName evidence="6">ABC transporter substrate-binding protein</fullName>
    </submittedName>
</protein>
<feature type="chain" id="PRO_5032583672" evidence="4">
    <location>
        <begin position="25"/>
        <end position="509"/>
    </location>
</feature>
<dbReference type="InterPro" id="IPR023765">
    <property type="entry name" value="SBP_5_CS"/>
</dbReference>
<dbReference type="GO" id="GO:0030288">
    <property type="term" value="C:outer membrane-bounded periplasmic space"/>
    <property type="evidence" value="ECO:0007669"/>
    <property type="project" value="UniProtKB-ARBA"/>
</dbReference>
<proteinExistence type="inferred from homology"/>
<dbReference type="Gene3D" id="3.90.76.10">
    <property type="entry name" value="Dipeptide-binding Protein, Domain 1"/>
    <property type="match status" value="1"/>
</dbReference>
<dbReference type="Proteomes" id="UP000593915">
    <property type="component" value="Chromosome"/>
</dbReference>
<reference evidence="6 7" key="1">
    <citation type="submission" date="2020-09" db="EMBL/GenBank/DDBJ databases">
        <title>Characterization of Treponema spp. from bovine digital dermatitis in Korea.</title>
        <authorList>
            <person name="Espiritu H.M."/>
            <person name="Cho Y.I."/>
            <person name="Mamuad L."/>
        </authorList>
    </citation>
    <scope>NUCLEOTIDE SEQUENCE [LARGE SCALE GENOMIC DNA]</scope>
    <source>
        <strain evidence="6 7">KS1</strain>
    </source>
</reference>
<dbReference type="SUPFAM" id="SSF53850">
    <property type="entry name" value="Periplasmic binding protein-like II"/>
    <property type="match status" value="1"/>
</dbReference>
<dbReference type="Pfam" id="PF00496">
    <property type="entry name" value="SBP_bac_5"/>
    <property type="match status" value="1"/>
</dbReference>
<dbReference type="RefSeq" id="WP_194077365.1">
    <property type="nucleotide sequence ID" value="NZ_CP061839.1"/>
</dbReference>
<organism evidence="6 7">
    <name type="scientific">Treponema pedis</name>
    <dbReference type="NCBI Taxonomy" id="409322"/>
    <lineage>
        <taxon>Bacteria</taxon>
        <taxon>Pseudomonadati</taxon>
        <taxon>Spirochaetota</taxon>
        <taxon>Spirochaetia</taxon>
        <taxon>Spirochaetales</taxon>
        <taxon>Treponemataceae</taxon>
        <taxon>Treponema</taxon>
    </lineage>
</organism>
<feature type="signal peptide" evidence="4">
    <location>
        <begin position="1"/>
        <end position="24"/>
    </location>
</feature>
<dbReference type="PROSITE" id="PS01040">
    <property type="entry name" value="SBP_BACTERIAL_5"/>
    <property type="match status" value="1"/>
</dbReference>
<dbReference type="InterPro" id="IPR039424">
    <property type="entry name" value="SBP_5"/>
</dbReference>
<evidence type="ECO:0000256" key="1">
    <source>
        <dbReference type="ARBA" id="ARBA00005695"/>
    </source>
</evidence>
<dbReference type="AlphaFoldDB" id="A0A7S6WRA3"/>
<dbReference type="PANTHER" id="PTHR30290">
    <property type="entry name" value="PERIPLASMIC BINDING COMPONENT OF ABC TRANSPORTER"/>
    <property type="match status" value="1"/>
</dbReference>
<sequence length="509" mass="56925">MKKLCVFILTICIISLCFSCGGGGAENIRSQTLVVAMSSDAITMDPSAQNDSYSANAMLQMYEGLIYLTPGGEVVPALAERWNISPDGMEYTFYIKRGVKFHNGEELKAEDVVFSYTRAFVSPAVAHIFSDIDPATIKAPDDYTVTFKMKEPYAGILTALCHSSAYIVNKKAVEAAGDSYARSPIGTGPYKFISHTKSDKIKFERYEEFHGNKPYYKYLEFRIIPEPTNRIIELESGGADIVYDVSPNDLDRFESNSEIKLIRSYDYLTQYMGMNCSKPPLNDVRVRKAVACAIDTDQIVKAVWKGLGKTATAPYASEIRYSMSNKLKPIPRDVEKAKALLKEAGYEGGLKLTLSTNERKERIDMAVIMKEQLKDVGIDLSINVLEWSKYIEMLEKGEQELFEIGWSSDTPDPDMVVYPCFHSISMGPGGNYVFLNDEKLDNLIIKGRRVLDGPDRQKIYEEIQEYIMDLTPAVFQYNGEQAAGIRADITGLSLSPLGHHFLGNIKPAK</sequence>
<dbReference type="PIRSF" id="PIRSF002741">
    <property type="entry name" value="MppA"/>
    <property type="match status" value="1"/>
</dbReference>
<evidence type="ECO:0000313" key="7">
    <source>
        <dbReference type="Proteomes" id="UP000593915"/>
    </source>
</evidence>
<dbReference type="GO" id="GO:1904680">
    <property type="term" value="F:peptide transmembrane transporter activity"/>
    <property type="evidence" value="ECO:0007669"/>
    <property type="project" value="TreeGrafter"/>
</dbReference>
<accession>A0A7S6WRA3</accession>
<dbReference type="InterPro" id="IPR000914">
    <property type="entry name" value="SBP_5_dom"/>
</dbReference>
<gene>
    <name evidence="6" type="ORF">IFE08_05690</name>
</gene>
<dbReference type="InterPro" id="IPR030678">
    <property type="entry name" value="Peptide/Ni-bd"/>
</dbReference>
<dbReference type="GO" id="GO:0043190">
    <property type="term" value="C:ATP-binding cassette (ABC) transporter complex"/>
    <property type="evidence" value="ECO:0007669"/>
    <property type="project" value="InterPro"/>
</dbReference>
<dbReference type="Gene3D" id="3.40.190.10">
    <property type="entry name" value="Periplasmic binding protein-like II"/>
    <property type="match status" value="1"/>
</dbReference>
<dbReference type="CDD" id="cd00995">
    <property type="entry name" value="PBP2_NikA_DppA_OppA_like"/>
    <property type="match status" value="1"/>
</dbReference>
<dbReference type="GO" id="GO:0015833">
    <property type="term" value="P:peptide transport"/>
    <property type="evidence" value="ECO:0007669"/>
    <property type="project" value="TreeGrafter"/>
</dbReference>